<keyword evidence="1" id="KW-0812">Transmembrane</keyword>
<accession>A0A9E7K2T4</accession>
<evidence type="ECO:0000256" key="1">
    <source>
        <dbReference type="SAM" id="Phobius"/>
    </source>
</evidence>
<protein>
    <submittedName>
        <fullName evidence="2">Uncharacterized protein</fullName>
    </submittedName>
</protein>
<dbReference type="EMBL" id="CP097507">
    <property type="protein sequence ID" value="URE01522.1"/>
    <property type="molecule type" value="Genomic_DNA"/>
</dbReference>
<keyword evidence="1" id="KW-1133">Transmembrane helix</keyword>
<gene>
    <name evidence="2" type="ORF">MUK42_26945</name>
</gene>
<dbReference type="Proteomes" id="UP001055439">
    <property type="component" value="Chromosome 5"/>
</dbReference>
<evidence type="ECO:0000313" key="3">
    <source>
        <dbReference type="Proteomes" id="UP001055439"/>
    </source>
</evidence>
<evidence type="ECO:0000313" key="2">
    <source>
        <dbReference type="EMBL" id="URE01522.1"/>
    </source>
</evidence>
<keyword evidence="1" id="KW-0472">Membrane</keyword>
<dbReference type="AlphaFoldDB" id="A0A9E7K2T4"/>
<organism evidence="2 3">
    <name type="scientific">Musa troglodytarum</name>
    <name type="common">fe'i banana</name>
    <dbReference type="NCBI Taxonomy" id="320322"/>
    <lineage>
        <taxon>Eukaryota</taxon>
        <taxon>Viridiplantae</taxon>
        <taxon>Streptophyta</taxon>
        <taxon>Embryophyta</taxon>
        <taxon>Tracheophyta</taxon>
        <taxon>Spermatophyta</taxon>
        <taxon>Magnoliopsida</taxon>
        <taxon>Liliopsida</taxon>
        <taxon>Zingiberales</taxon>
        <taxon>Musaceae</taxon>
        <taxon>Musa</taxon>
    </lineage>
</organism>
<name>A0A9E7K2T4_9LILI</name>
<proteinExistence type="predicted"/>
<reference evidence="2" key="1">
    <citation type="submission" date="2022-05" db="EMBL/GenBank/DDBJ databases">
        <title>The Musa troglodytarum L. genome provides insights into the mechanism of non-climacteric behaviour and enrichment of carotenoids.</title>
        <authorList>
            <person name="Wang J."/>
        </authorList>
    </citation>
    <scope>NUCLEOTIDE SEQUENCE</scope>
    <source>
        <tissue evidence="2">Leaf</tissue>
    </source>
</reference>
<keyword evidence="3" id="KW-1185">Reference proteome</keyword>
<feature type="transmembrane region" description="Helical" evidence="1">
    <location>
        <begin position="43"/>
        <end position="61"/>
    </location>
</feature>
<sequence length="62" mass="7167">MLKRDEALDDTSKLELQLGVINLLIESDVKWIVNILNKKKPFFGSYLIPFGRLFALLNLFVD</sequence>